<dbReference type="Gene3D" id="1.10.10.10">
    <property type="entry name" value="Winged helix-like DNA-binding domain superfamily/Winged helix DNA-binding domain"/>
    <property type="match status" value="1"/>
</dbReference>
<proteinExistence type="predicted"/>
<dbReference type="InterPro" id="IPR046348">
    <property type="entry name" value="SIS_dom_sf"/>
</dbReference>
<name>A0A2P7S3V5_9HYPH</name>
<feature type="domain" description="HTH rpiR-type" evidence="1">
    <location>
        <begin position="3"/>
        <end position="79"/>
    </location>
</feature>
<dbReference type="PROSITE" id="PS51071">
    <property type="entry name" value="HTH_RPIR"/>
    <property type="match status" value="1"/>
</dbReference>
<dbReference type="Pfam" id="PF01418">
    <property type="entry name" value="HTH_6"/>
    <property type="match status" value="1"/>
</dbReference>
<dbReference type="PANTHER" id="PTHR30514">
    <property type="entry name" value="GLUCOKINASE"/>
    <property type="match status" value="1"/>
</dbReference>
<dbReference type="OrthoDB" id="8582409at2"/>
<gene>
    <name evidence="2" type="ORF">C7I85_23270</name>
</gene>
<dbReference type="SUPFAM" id="SSF53697">
    <property type="entry name" value="SIS domain"/>
    <property type="match status" value="1"/>
</dbReference>
<dbReference type="GO" id="GO:0097367">
    <property type="term" value="F:carbohydrate derivative binding"/>
    <property type="evidence" value="ECO:0007669"/>
    <property type="project" value="InterPro"/>
</dbReference>
<keyword evidence="3" id="KW-1185">Reference proteome</keyword>
<evidence type="ECO:0000313" key="3">
    <source>
        <dbReference type="Proteomes" id="UP000240653"/>
    </source>
</evidence>
<accession>A0A2P7S3V5</accession>
<organism evidence="2 3">
    <name type="scientific">Pseudaminobacter soli</name>
    <name type="common">ex Li et al. 2025</name>
    <dbReference type="NCBI Taxonomy" id="1295366"/>
    <lineage>
        <taxon>Bacteria</taxon>
        <taxon>Pseudomonadati</taxon>
        <taxon>Pseudomonadota</taxon>
        <taxon>Alphaproteobacteria</taxon>
        <taxon>Hyphomicrobiales</taxon>
        <taxon>Phyllobacteriaceae</taxon>
        <taxon>Pseudaminobacter</taxon>
    </lineage>
</organism>
<dbReference type="InterPro" id="IPR000281">
    <property type="entry name" value="HTH_RpiR"/>
</dbReference>
<dbReference type="Gene3D" id="3.40.50.10490">
    <property type="entry name" value="Glucose-6-phosphate isomerase like protein, domain 1"/>
    <property type="match status" value="1"/>
</dbReference>
<dbReference type="Proteomes" id="UP000240653">
    <property type="component" value="Unassembled WGS sequence"/>
</dbReference>
<dbReference type="GO" id="GO:1901135">
    <property type="term" value="P:carbohydrate derivative metabolic process"/>
    <property type="evidence" value="ECO:0007669"/>
    <property type="project" value="InterPro"/>
</dbReference>
<evidence type="ECO:0000259" key="1">
    <source>
        <dbReference type="PROSITE" id="PS51071"/>
    </source>
</evidence>
<evidence type="ECO:0000313" key="2">
    <source>
        <dbReference type="EMBL" id="PSJ57140.1"/>
    </source>
</evidence>
<reference evidence="2 3" key="1">
    <citation type="submission" date="2018-03" db="EMBL/GenBank/DDBJ databases">
        <title>The draft genome of Mesorhizobium soli JCM 19897.</title>
        <authorList>
            <person name="Li L."/>
            <person name="Liu L."/>
            <person name="Liang L."/>
            <person name="Wang T."/>
            <person name="Zhang X."/>
        </authorList>
    </citation>
    <scope>NUCLEOTIDE SEQUENCE [LARGE SCALE GENOMIC DNA]</scope>
    <source>
        <strain evidence="2 3">JCM 19897</strain>
    </source>
</reference>
<dbReference type="EMBL" id="PXYL01000015">
    <property type="protein sequence ID" value="PSJ57140.1"/>
    <property type="molecule type" value="Genomic_DNA"/>
</dbReference>
<dbReference type="SUPFAM" id="SSF46689">
    <property type="entry name" value="Homeodomain-like"/>
    <property type="match status" value="1"/>
</dbReference>
<comment type="caution">
    <text evidence="2">The sequence shown here is derived from an EMBL/GenBank/DDBJ whole genome shotgun (WGS) entry which is preliminary data.</text>
</comment>
<dbReference type="RefSeq" id="WP_106726396.1">
    <property type="nucleotide sequence ID" value="NZ_PXYL01000015.1"/>
</dbReference>
<dbReference type="InterPro" id="IPR036388">
    <property type="entry name" value="WH-like_DNA-bd_sf"/>
</dbReference>
<dbReference type="AlphaFoldDB" id="A0A2P7S3V5"/>
<sequence length="281" mass="30975">MASRLTLRIQERFSALTQGEQKLGRLILEGQDDMLALSATELAEMAGVSKATAARFFRSLGYSDFNEVRAQAREERNRTQPYHFARSPGDRGTLGPIAAHLELELTNLTRTFEELNSTRLTTAAKLIAEAPQVWVLGVGLQEGLARYARLLLSRLRHGVMLLNNGSGSWAEALAMTGPRDVLILLTLDPRPRILKPILAYLHTTRVNIITATDQTYIGRAERFSQVVLPCHVTSLGLGPSHTSMASVVRLLAVAYAEHVGDAAIKRTEIIADIHEELDDVE</sequence>
<dbReference type="GO" id="GO:0003677">
    <property type="term" value="F:DNA binding"/>
    <property type="evidence" value="ECO:0007669"/>
    <property type="project" value="InterPro"/>
</dbReference>
<dbReference type="InterPro" id="IPR009057">
    <property type="entry name" value="Homeodomain-like_sf"/>
</dbReference>
<dbReference type="InterPro" id="IPR047640">
    <property type="entry name" value="RpiR-like"/>
</dbReference>
<dbReference type="PANTHER" id="PTHR30514:SF18">
    <property type="entry name" value="RPIR-FAMILY TRANSCRIPTIONAL REGULATOR"/>
    <property type="match status" value="1"/>
</dbReference>
<dbReference type="GO" id="GO:0003700">
    <property type="term" value="F:DNA-binding transcription factor activity"/>
    <property type="evidence" value="ECO:0007669"/>
    <property type="project" value="InterPro"/>
</dbReference>
<protein>
    <submittedName>
        <fullName evidence="2">MurR/RpiR family transcriptional regulator</fullName>
    </submittedName>
</protein>